<keyword evidence="1" id="KW-0175">Coiled coil</keyword>
<evidence type="ECO:0000313" key="2">
    <source>
        <dbReference type="EMBL" id="CAG8827504.1"/>
    </source>
</evidence>
<evidence type="ECO:0000313" key="3">
    <source>
        <dbReference type="Proteomes" id="UP000789901"/>
    </source>
</evidence>
<comment type="caution">
    <text evidence="2">The sequence shown here is derived from an EMBL/GenBank/DDBJ whole genome shotgun (WGS) entry which is preliminary data.</text>
</comment>
<feature type="non-terminal residue" evidence="2">
    <location>
        <position position="226"/>
    </location>
</feature>
<evidence type="ECO:0000256" key="1">
    <source>
        <dbReference type="SAM" id="Coils"/>
    </source>
</evidence>
<dbReference type="Proteomes" id="UP000789901">
    <property type="component" value="Unassembled WGS sequence"/>
</dbReference>
<gene>
    <name evidence="2" type="ORF">GMARGA_LOCUS29427</name>
</gene>
<accession>A0ABN7WDD2</accession>
<name>A0ABN7WDD2_GIGMA</name>
<protein>
    <submittedName>
        <fullName evidence="2">12927_t:CDS:1</fullName>
    </submittedName>
</protein>
<proteinExistence type="predicted"/>
<dbReference type="EMBL" id="CAJVQB010039573">
    <property type="protein sequence ID" value="CAG8827504.1"/>
    <property type="molecule type" value="Genomic_DNA"/>
</dbReference>
<organism evidence="2 3">
    <name type="scientific">Gigaspora margarita</name>
    <dbReference type="NCBI Taxonomy" id="4874"/>
    <lineage>
        <taxon>Eukaryota</taxon>
        <taxon>Fungi</taxon>
        <taxon>Fungi incertae sedis</taxon>
        <taxon>Mucoromycota</taxon>
        <taxon>Glomeromycotina</taxon>
        <taxon>Glomeromycetes</taxon>
        <taxon>Diversisporales</taxon>
        <taxon>Gigasporaceae</taxon>
        <taxon>Gigaspora</taxon>
    </lineage>
</organism>
<keyword evidence="3" id="KW-1185">Reference proteome</keyword>
<reference evidence="2 3" key="1">
    <citation type="submission" date="2021-06" db="EMBL/GenBank/DDBJ databases">
        <authorList>
            <person name="Kallberg Y."/>
            <person name="Tangrot J."/>
            <person name="Rosling A."/>
        </authorList>
    </citation>
    <scope>NUCLEOTIDE SEQUENCE [LARGE SCALE GENOMIC DNA]</scope>
    <source>
        <strain evidence="2 3">120-4 pot B 10/14</strain>
    </source>
</reference>
<feature type="coiled-coil region" evidence="1">
    <location>
        <begin position="24"/>
        <end position="65"/>
    </location>
</feature>
<sequence>MNNEQFQQFIKLMTKAVSKDEPKLSKHEEVQQQVGSELKDLKKRIEGLALNYANLSAQLKDTKKRRYRMLESGKIGHTVKNCISEKGKYPYNNQRKEKGNFNPTKNISFCELEDTNNEEIYTVNNITSINATKRLANSKWEDRLQKVARVPQGKEIEEPNTNDPIMIQNLLPLKNPKLAEVPISNSGIESLTPYKNVDVYSEGGDTFDEFDYEEEELEDLEEENIN</sequence>